<dbReference type="Proteomes" id="UP000023152">
    <property type="component" value="Unassembled WGS sequence"/>
</dbReference>
<comment type="caution">
    <text evidence="1">The sequence shown here is derived from an EMBL/GenBank/DDBJ whole genome shotgun (WGS) entry which is preliminary data.</text>
</comment>
<organism evidence="1 2">
    <name type="scientific">Reticulomyxa filosa</name>
    <dbReference type="NCBI Taxonomy" id="46433"/>
    <lineage>
        <taxon>Eukaryota</taxon>
        <taxon>Sar</taxon>
        <taxon>Rhizaria</taxon>
        <taxon>Retaria</taxon>
        <taxon>Foraminifera</taxon>
        <taxon>Monothalamids</taxon>
        <taxon>Reticulomyxidae</taxon>
        <taxon>Reticulomyxa</taxon>
    </lineage>
</organism>
<protein>
    <submittedName>
        <fullName evidence="1">Uncharacterized protein</fullName>
    </submittedName>
</protein>
<dbReference type="EMBL" id="ASPP01020250">
    <property type="protein sequence ID" value="ETO14041.1"/>
    <property type="molecule type" value="Genomic_DNA"/>
</dbReference>
<proteinExistence type="predicted"/>
<name>X6MK55_RETFI</name>
<accession>X6MK55</accession>
<dbReference type="AlphaFoldDB" id="X6MK55"/>
<evidence type="ECO:0000313" key="2">
    <source>
        <dbReference type="Proteomes" id="UP000023152"/>
    </source>
</evidence>
<gene>
    <name evidence="1" type="ORF">RFI_23330</name>
</gene>
<sequence length="196" mass="22823">MLFDMFPTEKRKRYIISSSTKKKKKKKPKNFLKTRRTYKKGRTENCKSSLNPFKSNFYLFEKTKSTADLMALKFIVCRVRIFARNCNMKELCIVNSKLCFEILGTVIFLVKVTFVIANNDNNNEKKIKKERFIPTHEFSNRATKKEKKRTHQVIFAILKVDLANTQILANDGIKFGDPSISFCPTSIPPFFDNAID</sequence>
<reference evidence="1 2" key="1">
    <citation type="journal article" date="2013" name="Curr. Biol.">
        <title>The Genome of the Foraminiferan Reticulomyxa filosa.</title>
        <authorList>
            <person name="Glockner G."/>
            <person name="Hulsmann N."/>
            <person name="Schleicher M."/>
            <person name="Noegel A.A."/>
            <person name="Eichinger L."/>
            <person name="Gallinger C."/>
            <person name="Pawlowski J."/>
            <person name="Sierra R."/>
            <person name="Euteneuer U."/>
            <person name="Pillet L."/>
            <person name="Moustafa A."/>
            <person name="Platzer M."/>
            <person name="Groth M."/>
            <person name="Szafranski K."/>
            <person name="Schliwa M."/>
        </authorList>
    </citation>
    <scope>NUCLEOTIDE SEQUENCE [LARGE SCALE GENOMIC DNA]</scope>
</reference>
<keyword evidence="2" id="KW-1185">Reference proteome</keyword>
<evidence type="ECO:0000313" key="1">
    <source>
        <dbReference type="EMBL" id="ETO14041.1"/>
    </source>
</evidence>